<dbReference type="Gene3D" id="3.30.559.10">
    <property type="entry name" value="Chloramphenicol acetyltransferase-like domain"/>
    <property type="match status" value="2"/>
</dbReference>
<proteinExistence type="inferred from homology"/>
<sequence length="450" mass="50335">MEVITVALKEEDIIKEEPVTLVSPTNPNPTQRVYLSNIDQTVAFPVETIFFFESLESSTNDVIEKVRRTISEKFLIPYYFMAGRLGYNEENKRLELVCNNGGVLFVGATSWLKLSNLGDVSLPNPSFHHLILRIDGSLSLNDTPLFTIQVTRFSCGGYSIGFVTNHSIMDGRAAAEMFLTLGSICKSSTQAIPLHLQTKHSTLTLNLDRYSYIKPRSPPLITFHHDSEYTISSPSSFTNLPLNLSLSPTHTCKVFSFTTSMINSLKLKALTTCSSFEAMVAHLWRTRTKTVFDNPLATSSVLFAVDIRTKLNPPLPPNFIGNAVITTAATAKVMDIEDKPFSFCVDKVKAAIERVNDEYVRSVIDWLEVHRGGVPSTMNENFYVSAWWKLPFHELDFGHGKLVHGGPVVSGMDEFVLLLSNGNGKEGGVNVWMSLEKMKMEKFLCFVYDF</sequence>
<gene>
    <name evidence="5" type="primary">LOC120263355</name>
</gene>
<dbReference type="AlphaFoldDB" id="A0AB40BK33"/>
<dbReference type="PANTHER" id="PTHR31642">
    <property type="entry name" value="TRICHOTHECENE 3-O-ACETYLTRANSFERASE"/>
    <property type="match status" value="1"/>
</dbReference>
<dbReference type="GeneID" id="120263355"/>
<dbReference type="PANTHER" id="PTHR31642:SF231">
    <property type="entry name" value="BAHD FAMILY ACYLTRANSFERASE, CLADE V"/>
    <property type="match status" value="1"/>
</dbReference>
<protein>
    <submittedName>
        <fullName evidence="5">Omega-hydroxypalmitate O-feruloyl transferase-like</fullName>
    </submittedName>
</protein>
<dbReference type="Proteomes" id="UP001515500">
    <property type="component" value="Chromosome 6"/>
</dbReference>
<keyword evidence="4" id="KW-1185">Reference proteome</keyword>
<organism evidence="4 5">
    <name type="scientific">Dioscorea cayennensis subsp. rotundata</name>
    <name type="common">White Guinea yam</name>
    <name type="synonym">Dioscorea rotundata</name>
    <dbReference type="NCBI Taxonomy" id="55577"/>
    <lineage>
        <taxon>Eukaryota</taxon>
        <taxon>Viridiplantae</taxon>
        <taxon>Streptophyta</taxon>
        <taxon>Embryophyta</taxon>
        <taxon>Tracheophyta</taxon>
        <taxon>Spermatophyta</taxon>
        <taxon>Magnoliopsida</taxon>
        <taxon>Liliopsida</taxon>
        <taxon>Dioscoreales</taxon>
        <taxon>Dioscoreaceae</taxon>
        <taxon>Dioscorea</taxon>
    </lineage>
</organism>
<evidence type="ECO:0000313" key="5">
    <source>
        <dbReference type="RefSeq" id="XP_039127152.1"/>
    </source>
</evidence>
<evidence type="ECO:0000256" key="2">
    <source>
        <dbReference type="ARBA" id="ARBA00022679"/>
    </source>
</evidence>
<dbReference type="RefSeq" id="XP_039127152.1">
    <property type="nucleotide sequence ID" value="XM_039271218.1"/>
</dbReference>
<keyword evidence="3" id="KW-0012">Acyltransferase</keyword>
<evidence type="ECO:0000256" key="3">
    <source>
        <dbReference type="ARBA" id="ARBA00023315"/>
    </source>
</evidence>
<evidence type="ECO:0000256" key="1">
    <source>
        <dbReference type="ARBA" id="ARBA00009861"/>
    </source>
</evidence>
<dbReference type="Pfam" id="PF02458">
    <property type="entry name" value="Transferase"/>
    <property type="match status" value="1"/>
</dbReference>
<accession>A0AB40BK33</accession>
<name>A0AB40BK33_DIOCR</name>
<comment type="similarity">
    <text evidence="1">Belongs to the plant acyltransferase family.</text>
</comment>
<reference evidence="5" key="1">
    <citation type="submission" date="2025-08" db="UniProtKB">
        <authorList>
            <consortium name="RefSeq"/>
        </authorList>
    </citation>
    <scope>IDENTIFICATION</scope>
</reference>
<dbReference type="InterPro" id="IPR023213">
    <property type="entry name" value="CAT-like_dom_sf"/>
</dbReference>
<keyword evidence="2" id="KW-0808">Transferase</keyword>
<dbReference type="GO" id="GO:0016747">
    <property type="term" value="F:acyltransferase activity, transferring groups other than amino-acyl groups"/>
    <property type="evidence" value="ECO:0007669"/>
    <property type="project" value="TreeGrafter"/>
</dbReference>
<evidence type="ECO:0000313" key="4">
    <source>
        <dbReference type="Proteomes" id="UP001515500"/>
    </source>
</evidence>
<dbReference type="InterPro" id="IPR050317">
    <property type="entry name" value="Plant_Fungal_Acyltransferase"/>
</dbReference>